<accession>A0A6A6YDW2</accession>
<feature type="region of interest" description="Disordered" evidence="1">
    <location>
        <begin position="68"/>
        <end position="135"/>
    </location>
</feature>
<evidence type="ECO:0000313" key="4">
    <source>
        <dbReference type="RefSeq" id="XP_033573753.1"/>
    </source>
</evidence>
<sequence>MVLRVATKKTNGTQGTQSERLDRLECEEGERDTIKELETKVHDEKTNMAVANALDEIRSRNARWERIEKEGDKKKVDAENSKTVEDTQRDKENAEDTEFARQAFTKKRKLEKEEIERPETPAGTIDRTSGGRKER</sequence>
<protein>
    <submittedName>
        <fullName evidence="2 4">Uncharacterized protein</fullName>
    </submittedName>
</protein>
<keyword evidence="3" id="KW-1185">Reference proteome</keyword>
<evidence type="ECO:0000313" key="3">
    <source>
        <dbReference type="Proteomes" id="UP000504636"/>
    </source>
</evidence>
<feature type="compositionally biased region" description="Basic and acidic residues" evidence="1">
    <location>
        <begin position="68"/>
        <end position="94"/>
    </location>
</feature>
<proteinExistence type="predicted"/>
<evidence type="ECO:0000256" key="1">
    <source>
        <dbReference type="SAM" id="MobiDB-lite"/>
    </source>
</evidence>
<name>A0A6A6YDW2_9PEZI</name>
<dbReference type="EMBL" id="MU003706">
    <property type="protein sequence ID" value="KAF2806789.1"/>
    <property type="molecule type" value="Genomic_DNA"/>
</dbReference>
<organism evidence="2">
    <name type="scientific">Mytilinidion resinicola</name>
    <dbReference type="NCBI Taxonomy" id="574789"/>
    <lineage>
        <taxon>Eukaryota</taxon>
        <taxon>Fungi</taxon>
        <taxon>Dikarya</taxon>
        <taxon>Ascomycota</taxon>
        <taxon>Pezizomycotina</taxon>
        <taxon>Dothideomycetes</taxon>
        <taxon>Pleosporomycetidae</taxon>
        <taxon>Mytilinidiales</taxon>
        <taxon>Mytilinidiaceae</taxon>
        <taxon>Mytilinidion</taxon>
    </lineage>
</organism>
<dbReference type="RefSeq" id="XP_033573753.1">
    <property type="nucleotide sequence ID" value="XM_033725798.1"/>
</dbReference>
<reference evidence="2 4" key="1">
    <citation type="journal article" date="2020" name="Stud. Mycol.">
        <title>101 Dothideomycetes genomes: a test case for predicting lifestyles and emergence of pathogens.</title>
        <authorList>
            <person name="Haridas S."/>
            <person name="Albert R."/>
            <person name="Binder M."/>
            <person name="Bloem J."/>
            <person name="Labutti K."/>
            <person name="Salamov A."/>
            <person name="Andreopoulos B."/>
            <person name="Baker S."/>
            <person name="Barry K."/>
            <person name="Bills G."/>
            <person name="Bluhm B."/>
            <person name="Cannon C."/>
            <person name="Castanera R."/>
            <person name="Culley D."/>
            <person name="Daum C."/>
            <person name="Ezra D."/>
            <person name="Gonzalez J."/>
            <person name="Henrissat B."/>
            <person name="Kuo A."/>
            <person name="Liang C."/>
            <person name="Lipzen A."/>
            <person name="Lutzoni F."/>
            <person name="Magnuson J."/>
            <person name="Mondo S."/>
            <person name="Nolan M."/>
            <person name="Ohm R."/>
            <person name="Pangilinan J."/>
            <person name="Park H.-J."/>
            <person name="Ramirez L."/>
            <person name="Alfaro M."/>
            <person name="Sun H."/>
            <person name="Tritt A."/>
            <person name="Yoshinaga Y."/>
            <person name="Zwiers L.-H."/>
            <person name="Turgeon B."/>
            <person name="Goodwin S."/>
            <person name="Spatafora J."/>
            <person name="Crous P."/>
            <person name="Grigoriev I."/>
        </authorList>
    </citation>
    <scope>NUCLEOTIDE SEQUENCE</scope>
    <source>
        <strain evidence="2 4">CBS 304.34</strain>
    </source>
</reference>
<dbReference type="AlphaFoldDB" id="A0A6A6YDW2"/>
<dbReference type="GeneID" id="54466691"/>
<reference evidence="4" key="3">
    <citation type="submission" date="2025-04" db="UniProtKB">
        <authorList>
            <consortium name="RefSeq"/>
        </authorList>
    </citation>
    <scope>IDENTIFICATION</scope>
    <source>
        <strain evidence="4">CBS 304.34</strain>
    </source>
</reference>
<feature type="compositionally biased region" description="Basic and acidic residues" evidence="1">
    <location>
        <begin position="110"/>
        <end position="119"/>
    </location>
</feature>
<dbReference type="Proteomes" id="UP000504636">
    <property type="component" value="Unplaced"/>
</dbReference>
<gene>
    <name evidence="2 4" type="ORF">BDZ99DRAFT_523362</name>
</gene>
<evidence type="ECO:0000313" key="2">
    <source>
        <dbReference type="EMBL" id="KAF2806789.1"/>
    </source>
</evidence>
<dbReference type="OrthoDB" id="674963at2759"/>
<reference evidence="4" key="2">
    <citation type="submission" date="2020-04" db="EMBL/GenBank/DDBJ databases">
        <authorList>
            <consortium name="NCBI Genome Project"/>
        </authorList>
    </citation>
    <scope>NUCLEOTIDE SEQUENCE</scope>
    <source>
        <strain evidence="4">CBS 304.34</strain>
    </source>
</reference>